<keyword evidence="2 10" id="KW-0808">Transferase</keyword>
<dbReference type="EMBL" id="AZIL01000606">
    <property type="protein sequence ID" value="EWM26832.1"/>
    <property type="molecule type" value="Genomic_DNA"/>
</dbReference>
<accession>W7TL92</accession>
<dbReference type="GO" id="GO:0005794">
    <property type="term" value="C:Golgi apparatus"/>
    <property type="evidence" value="ECO:0007669"/>
    <property type="project" value="TreeGrafter"/>
</dbReference>
<comment type="subcellular location">
    <subcellularLocation>
        <location evidence="1">Endomembrane system</location>
        <topology evidence="1">Multi-pass membrane protein</topology>
    </subcellularLocation>
</comment>
<comment type="caution">
    <text evidence="13">The sequence shown here is derived from an EMBL/GenBank/DDBJ whole genome shotgun (WGS) entry which is preliminary data.</text>
</comment>
<dbReference type="InterPro" id="IPR001594">
    <property type="entry name" value="Palmitoyltrfase_DHHC"/>
</dbReference>
<name>W7TL92_9STRA</name>
<dbReference type="PROSITE" id="PS50216">
    <property type="entry name" value="DHHC"/>
    <property type="match status" value="1"/>
</dbReference>
<evidence type="ECO:0000259" key="12">
    <source>
        <dbReference type="Pfam" id="PF01529"/>
    </source>
</evidence>
<feature type="region of interest" description="Disordered" evidence="11">
    <location>
        <begin position="466"/>
        <end position="518"/>
    </location>
</feature>
<dbReference type="GO" id="GO:0019706">
    <property type="term" value="F:protein-cysteine S-palmitoyltransferase activity"/>
    <property type="evidence" value="ECO:0007669"/>
    <property type="project" value="UniProtKB-EC"/>
</dbReference>
<protein>
    <recommendedName>
        <fullName evidence="10">Palmitoyltransferase</fullName>
        <ecNumber evidence="10">2.3.1.225</ecNumber>
    </recommendedName>
</protein>
<evidence type="ECO:0000256" key="1">
    <source>
        <dbReference type="ARBA" id="ARBA00004127"/>
    </source>
</evidence>
<feature type="compositionally biased region" description="Basic and acidic residues" evidence="11">
    <location>
        <begin position="477"/>
        <end position="491"/>
    </location>
</feature>
<evidence type="ECO:0000256" key="6">
    <source>
        <dbReference type="ARBA" id="ARBA00023139"/>
    </source>
</evidence>
<dbReference type="AlphaFoldDB" id="W7TL92"/>
<keyword evidence="4 10" id="KW-1133">Transmembrane helix</keyword>
<evidence type="ECO:0000313" key="13">
    <source>
        <dbReference type="EMBL" id="EWM26832.1"/>
    </source>
</evidence>
<feature type="transmembrane region" description="Helical" evidence="10">
    <location>
        <begin position="370"/>
        <end position="396"/>
    </location>
</feature>
<evidence type="ECO:0000256" key="9">
    <source>
        <dbReference type="ARBA" id="ARBA00048048"/>
    </source>
</evidence>
<evidence type="ECO:0000256" key="11">
    <source>
        <dbReference type="SAM" id="MobiDB-lite"/>
    </source>
</evidence>
<keyword evidence="14" id="KW-1185">Reference proteome</keyword>
<evidence type="ECO:0000256" key="2">
    <source>
        <dbReference type="ARBA" id="ARBA00022679"/>
    </source>
</evidence>
<dbReference type="EC" id="2.3.1.225" evidence="10"/>
<comment type="domain">
    <text evidence="10">The DHHC domain is required for palmitoyltransferase activity.</text>
</comment>
<gene>
    <name evidence="13" type="ORF">Naga_100018g3</name>
</gene>
<dbReference type="Pfam" id="PF01529">
    <property type="entry name" value="DHHC"/>
    <property type="match status" value="1"/>
</dbReference>
<evidence type="ECO:0000313" key="14">
    <source>
        <dbReference type="Proteomes" id="UP000019335"/>
    </source>
</evidence>
<reference evidence="13 14" key="1">
    <citation type="journal article" date="2014" name="Mol. Plant">
        <title>Chromosome Scale Genome Assembly and Transcriptome Profiling of Nannochloropsis gaditana in Nitrogen Depletion.</title>
        <authorList>
            <person name="Corteggiani Carpinelli E."/>
            <person name="Telatin A."/>
            <person name="Vitulo N."/>
            <person name="Forcato C."/>
            <person name="D'Angelo M."/>
            <person name="Schiavon R."/>
            <person name="Vezzi A."/>
            <person name="Giacometti G.M."/>
            <person name="Morosinotto T."/>
            <person name="Valle G."/>
        </authorList>
    </citation>
    <scope>NUCLEOTIDE SEQUENCE [LARGE SCALE GENOMIC DNA]</scope>
    <source>
        <strain evidence="13 14">B-31</strain>
    </source>
</reference>
<dbReference type="InterPro" id="IPR039859">
    <property type="entry name" value="PFA4/ZDH16/20/ERF2-like"/>
</dbReference>
<evidence type="ECO:0000256" key="7">
    <source>
        <dbReference type="ARBA" id="ARBA00023288"/>
    </source>
</evidence>
<feature type="transmembrane region" description="Helical" evidence="10">
    <location>
        <begin position="204"/>
        <end position="226"/>
    </location>
</feature>
<keyword evidence="6" id="KW-0564">Palmitate</keyword>
<keyword evidence="8 10" id="KW-0012">Acyltransferase</keyword>
<dbReference type="PANTHER" id="PTHR22883:SF43">
    <property type="entry name" value="PALMITOYLTRANSFERASE APP"/>
    <property type="match status" value="1"/>
</dbReference>
<evidence type="ECO:0000256" key="3">
    <source>
        <dbReference type="ARBA" id="ARBA00022692"/>
    </source>
</evidence>
<dbReference type="GO" id="GO:0006612">
    <property type="term" value="P:protein targeting to membrane"/>
    <property type="evidence" value="ECO:0007669"/>
    <property type="project" value="TreeGrafter"/>
</dbReference>
<comment type="similarity">
    <text evidence="10">Belongs to the DHHC palmitoyltransferase family.</text>
</comment>
<evidence type="ECO:0000256" key="4">
    <source>
        <dbReference type="ARBA" id="ARBA00022989"/>
    </source>
</evidence>
<comment type="catalytic activity">
    <reaction evidence="9 10">
        <text>L-cysteinyl-[protein] + hexadecanoyl-CoA = S-hexadecanoyl-L-cysteinyl-[protein] + CoA</text>
        <dbReference type="Rhea" id="RHEA:36683"/>
        <dbReference type="Rhea" id="RHEA-COMP:10131"/>
        <dbReference type="Rhea" id="RHEA-COMP:11032"/>
        <dbReference type="ChEBI" id="CHEBI:29950"/>
        <dbReference type="ChEBI" id="CHEBI:57287"/>
        <dbReference type="ChEBI" id="CHEBI:57379"/>
        <dbReference type="ChEBI" id="CHEBI:74151"/>
        <dbReference type="EC" id="2.3.1.225"/>
    </reaction>
</comment>
<dbReference type="GO" id="GO:0005783">
    <property type="term" value="C:endoplasmic reticulum"/>
    <property type="evidence" value="ECO:0007669"/>
    <property type="project" value="TreeGrafter"/>
</dbReference>
<evidence type="ECO:0000256" key="10">
    <source>
        <dbReference type="RuleBase" id="RU079119"/>
    </source>
</evidence>
<dbReference type="Proteomes" id="UP000019335">
    <property type="component" value="Chromosome 8"/>
</dbReference>
<feature type="domain" description="Palmitoyltransferase DHHC" evidence="12">
    <location>
        <begin position="288"/>
        <end position="417"/>
    </location>
</feature>
<feature type="transmembrane region" description="Helical" evidence="10">
    <location>
        <begin position="178"/>
        <end position="198"/>
    </location>
</feature>
<sequence length="518" mass="58214">MRGVYLEASEAQGSASHLLPTISESFSPAVLHEQDEPSYGVYRFKPNGDFRSLLVHTAPDCMSSIAAVLRRPVLFTVRQIATDDPGPEVVMEEGSDPVDPQDQIHNLSGQDHYQRVHGVWWRVEWHNKEGWMQGQDSLTGQQWPCLHSVTSYRLFEAWRGAHTFWCRGRVMLGPDSKAFLCSNVLILLPALTFLIWIAPSLPTLIARLVVEILAGCLIMSSMYFLWRTALSDPGIIPALPAHVRPAPPTSPMHDVAPLPCPVKVSTMTRDLREGQERDLRSREGQLHGWRYCETCNVYRPPRAKHCRSCNCCVERMDHHCIWVGTCVAKRNYRSFVLFVLTTTVLSVFVFATCLAVVVRHLLHSPEPVQALWMVAGQFPAAAGVGVFTFVMSWSLASLCSYHIYLIATAQTTNEALRRPSRGRENEFNQGFWQNCVNVWTEDVGGSRLPATFHRKVCVEAWHKRTARPGGKCPESCNETKEREGSGEEGRQDLQGQNDEGFSGDGDRCHLMSTEDMGH</sequence>
<keyword evidence="3 10" id="KW-0812">Transmembrane</keyword>
<evidence type="ECO:0000256" key="5">
    <source>
        <dbReference type="ARBA" id="ARBA00023136"/>
    </source>
</evidence>
<evidence type="ECO:0000256" key="8">
    <source>
        <dbReference type="ARBA" id="ARBA00023315"/>
    </source>
</evidence>
<keyword evidence="7" id="KW-0449">Lipoprotein</keyword>
<organism evidence="13 14">
    <name type="scientific">Nannochloropsis gaditana</name>
    <dbReference type="NCBI Taxonomy" id="72520"/>
    <lineage>
        <taxon>Eukaryota</taxon>
        <taxon>Sar</taxon>
        <taxon>Stramenopiles</taxon>
        <taxon>Ochrophyta</taxon>
        <taxon>Eustigmatophyceae</taxon>
        <taxon>Eustigmatales</taxon>
        <taxon>Monodopsidaceae</taxon>
        <taxon>Nannochloropsis</taxon>
    </lineage>
</organism>
<dbReference type="PANTHER" id="PTHR22883">
    <property type="entry name" value="ZINC FINGER DHHC DOMAIN CONTAINING PROTEIN"/>
    <property type="match status" value="1"/>
</dbReference>
<keyword evidence="5 10" id="KW-0472">Membrane</keyword>
<dbReference type="OrthoDB" id="9909019at2759"/>
<proteinExistence type="inferred from homology"/>
<feature type="transmembrane region" description="Helical" evidence="10">
    <location>
        <begin position="335"/>
        <end position="358"/>
    </location>
</feature>